<proteinExistence type="predicted"/>
<dbReference type="PANTHER" id="PTHR21521:SF0">
    <property type="entry name" value="AMUN, ISOFORM A"/>
    <property type="match status" value="1"/>
</dbReference>
<sequence length="250" mass="27751">MTAADVLSKEQFEELVGSYSQALERMGALKTAKDGQRPLSELDAYRYDKAPRLFSAGESVRDMDLEAVKTLVEWKLRHGKFRPTLMSLVSSNDPVTVKNIIRDAIGGYREDGDAAAAVDALSKLRGVGPATASLLLSVHDPDRVIFFSDEAYYWLCCGGVKSPIKYNAKEYQQLLAQARELAARIKVSTMEVEKAAFVAMRQSTDVVSAKTSNSKTPRARTNIVKRKKTPELDKPKAQAEPPRRSKRRKA</sequence>
<name>A0A9P7ZQX1_9HYPO</name>
<organism evidence="2 3">
    <name type="scientific">Emericellopsis atlantica</name>
    <dbReference type="NCBI Taxonomy" id="2614577"/>
    <lineage>
        <taxon>Eukaryota</taxon>
        <taxon>Fungi</taxon>
        <taxon>Dikarya</taxon>
        <taxon>Ascomycota</taxon>
        <taxon>Pezizomycotina</taxon>
        <taxon>Sordariomycetes</taxon>
        <taxon>Hypocreomycetidae</taxon>
        <taxon>Hypocreales</taxon>
        <taxon>Bionectriaceae</taxon>
        <taxon>Emericellopsis</taxon>
    </lineage>
</organism>
<comment type="caution">
    <text evidence="2">The sequence shown here is derived from an EMBL/GenBank/DDBJ whole genome shotgun (WGS) entry which is preliminary data.</text>
</comment>
<dbReference type="Proteomes" id="UP000887229">
    <property type="component" value="Unassembled WGS sequence"/>
</dbReference>
<dbReference type="OrthoDB" id="8249012at2759"/>
<keyword evidence="3" id="KW-1185">Reference proteome</keyword>
<accession>A0A9P7ZQX1</accession>
<dbReference type="EMBL" id="MU251249">
    <property type="protein sequence ID" value="KAG9256040.1"/>
    <property type="molecule type" value="Genomic_DNA"/>
</dbReference>
<protein>
    <submittedName>
        <fullName evidence="2">Uncharacterized protein</fullName>
    </submittedName>
</protein>
<feature type="compositionally biased region" description="Basic and acidic residues" evidence="1">
    <location>
        <begin position="229"/>
        <end position="243"/>
    </location>
</feature>
<dbReference type="RefSeq" id="XP_046119964.1">
    <property type="nucleotide sequence ID" value="XM_046260486.1"/>
</dbReference>
<feature type="region of interest" description="Disordered" evidence="1">
    <location>
        <begin position="206"/>
        <end position="250"/>
    </location>
</feature>
<evidence type="ECO:0000256" key="1">
    <source>
        <dbReference type="SAM" id="MobiDB-lite"/>
    </source>
</evidence>
<dbReference type="AlphaFoldDB" id="A0A9P7ZQX1"/>
<evidence type="ECO:0000313" key="2">
    <source>
        <dbReference type="EMBL" id="KAG9256040.1"/>
    </source>
</evidence>
<dbReference type="PANTHER" id="PTHR21521">
    <property type="entry name" value="AMUN, ISOFORM A"/>
    <property type="match status" value="1"/>
</dbReference>
<evidence type="ECO:0000313" key="3">
    <source>
        <dbReference type="Proteomes" id="UP000887229"/>
    </source>
</evidence>
<feature type="compositionally biased region" description="Polar residues" evidence="1">
    <location>
        <begin position="206"/>
        <end position="216"/>
    </location>
</feature>
<gene>
    <name evidence="2" type="ORF">F5Z01DRAFT_535507</name>
</gene>
<reference evidence="2" key="1">
    <citation type="journal article" date="2021" name="IMA Fungus">
        <title>Genomic characterization of three marine fungi, including Emericellopsis atlantica sp. nov. with signatures of a generalist lifestyle and marine biomass degradation.</title>
        <authorList>
            <person name="Hagestad O.C."/>
            <person name="Hou L."/>
            <person name="Andersen J.H."/>
            <person name="Hansen E.H."/>
            <person name="Altermark B."/>
            <person name="Li C."/>
            <person name="Kuhnert E."/>
            <person name="Cox R.J."/>
            <person name="Crous P.W."/>
            <person name="Spatafora J.W."/>
            <person name="Lail K."/>
            <person name="Amirebrahimi M."/>
            <person name="Lipzen A."/>
            <person name="Pangilinan J."/>
            <person name="Andreopoulos W."/>
            <person name="Hayes R.D."/>
            <person name="Ng V."/>
            <person name="Grigoriev I.V."/>
            <person name="Jackson S.A."/>
            <person name="Sutton T.D.S."/>
            <person name="Dobson A.D.W."/>
            <person name="Rama T."/>
        </authorList>
    </citation>
    <scope>NUCLEOTIDE SEQUENCE</scope>
    <source>
        <strain evidence="2">TS7</strain>
    </source>
</reference>
<dbReference type="GeneID" id="70291389"/>